<dbReference type="EMBL" id="VZDO01000018">
    <property type="protein sequence ID" value="KAB0677176.1"/>
    <property type="molecule type" value="Genomic_DNA"/>
</dbReference>
<dbReference type="GO" id="GO:0005576">
    <property type="term" value="C:extracellular region"/>
    <property type="evidence" value="ECO:0007669"/>
    <property type="project" value="UniProtKB-SubCell"/>
</dbReference>
<evidence type="ECO:0000256" key="2">
    <source>
        <dbReference type="ARBA" id="ARBA00003145"/>
    </source>
</evidence>
<organism evidence="12 13">
    <name type="scientific">Plantimonas leprariae</name>
    <dbReference type="NCBI Taxonomy" id="2615207"/>
    <lineage>
        <taxon>Bacteria</taxon>
        <taxon>Pseudomonadati</taxon>
        <taxon>Pseudomonadota</taxon>
        <taxon>Alphaproteobacteria</taxon>
        <taxon>Hyphomicrobiales</taxon>
        <taxon>Aurantimonadaceae</taxon>
        <taxon>Plantimonas</taxon>
    </lineage>
</organism>
<keyword evidence="8" id="KW-0443">Lipid metabolism</keyword>
<evidence type="ECO:0000259" key="11">
    <source>
        <dbReference type="PROSITE" id="PS50035"/>
    </source>
</evidence>
<evidence type="ECO:0000256" key="6">
    <source>
        <dbReference type="ARBA" id="ARBA00022737"/>
    </source>
</evidence>
<dbReference type="RefSeq" id="WP_150972401.1">
    <property type="nucleotide sequence ID" value="NZ_VZDO01000018.1"/>
</dbReference>
<evidence type="ECO:0000313" key="12">
    <source>
        <dbReference type="EMBL" id="KAB0677176.1"/>
    </source>
</evidence>
<dbReference type="InterPro" id="IPR025202">
    <property type="entry name" value="PLD-like_dom"/>
</dbReference>
<evidence type="ECO:0000256" key="4">
    <source>
        <dbReference type="ARBA" id="ARBA00018392"/>
    </source>
</evidence>
<evidence type="ECO:0000256" key="3">
    <source>
        <dbReference type="ARBA" id="ARBA00004613"/>
    </source>
</evidence>
<dbReference type="PANTHER" id="PTHR18896:SF76">
    <property type="entry name" value="PHOSPHOLIPASE"/>
    <property type="match status" value="1"/>
</dbReference>
<evidence type="ECO:0000256" key="7">
    <source>
        <dbReference type="ARBA" id="ARBA00022801"/>
    </source>
</evidence>
<keyword evidence="7" id="KW-0378">Hydrolase</keyword>
<accession>A0A7V7TV92</accession>
<keyword evidence="5" id="KW-0964">Secreted</keyword>
<comment type="function">
    <text evidence="2">Could be a virulence factor.</text>
</comment>
<evidence type="ECO:0000256" key="5">
    <source>
        <dbReference type="ARBA" id="ARBA00022525"/>
    </source>
</evidence>
<dbReference type="Pfam" id="PF00614">
    <property type="entry name" value="PLDc"/>
    <property type="match status" value="1"/>
</dbReference>
<dbReference type="SUPFAM" id="SSF56024">
    <property type="entry name" value="Phospholipase D/nuclease"/>
    <property type="match status" value="2"/>
</dbReference>
<name>A0A7V7TV92_9HYPH</name>
<evidence type="ECO:0000256" key="9">
    <source>
        <dbReference type="ARBA" id="ARBA00029594"/>
    </source>
</evidence>
<dbReference type="GO" id="GO:0004630">
    <property type="term" value="F:phospholipase D activity"/>
    <property type="evidence" value="ECO:0007669"/>
    <property type="project" value="UniProtKB-EC"/>
</dbReference>
<feature type="domain" description="PLD phosphodiesterase" evidence="11">
    <location>
        <begin position="348"/>
        <end position="375"/>
    </location>
</feature>
<keyword evidence="6" id="KW-0677">Repeat</keyword>
<reference evidence="12 13" key="1">
    <citation type="submission" date="2019-09" db="EMBL/GenBank/DDBJ databases">
        <title>YIM 132180 draft genome.</title>
        <authorList>
            <person name="Zhang K."/>
        </authorList>
    </citation>
    <scope>NUCLEOTIDE SEQUENCE [LARGE SCALE GENOMIC DNA]</scope>
    <source>
        <strain evidence="12 13">YIM 132180</strain>
    </source>
</reference>
<dbReference type="PANTHER" id="PTHR18896">
    <property type="entry name" value="PHOSPHOLIPASE D"/>
    <property type="match status" value="1"/>
</dbReference>
<feature type="region of interest" description="Disordered" evidence="10">
    <location>
        <begin position="158"/>
        <end position="181"/>
    </location>
</feature>
<comment type="subcellular location">
    <subcellularLocation>
        <location evidence="3">Secreted</location>
    </subcellularLocation>
</comment>
<sequence length="493" mass="55238">MSETAGPIFRPGRNCWRVETATRMAVVIDADDYFAHARAAMLKARRRIMLIGWDFDARITLGRQGEADEGPENLGEFVLWLANRNPELDIHLLRWDVGAVKTLARGSTLLTLARWLRHPRIHTRLDGHHPTGASHHQKIVTIDDALAFCGGIDMTGDRWDTREHRHADPRRKQPNGKPYKPWHDATTAIEGPMAEAVSAIARDRWRRSGGDPLEALLPQSAGASPWPDGLEAHFRDVPVAVSRSVPVMADQDAVTEIETLYLDLIARAKRFVYAESQYFASRRIAEAIARRLEEPEGPEFVLVNPLTAQGWLEPVAMDTARARLHEALKRRDRYGRFRIYHPYTSGGEPIYVHAKILIADDRILRIGSSNMNNRSMRLDTECDVTVDAGAAGDEAAAAREIAAIRDGLMAEHLGTSIEAVREAIEKAGSLIEAVETLRGDGRSLRPYEVPDLGTVEKWLADNEVLDPEGPEEMFEPFSRRGLFRRLAFRPARG</sequence>
<comment type="caution">
    <text evidence="12">The sequence shown here is derived from an EMBL/GenBank/DDBJ whole genome shotgun (WGS) entry which is preliminary data.</text>
</comment>
<dbReference type="Pfam" id="PF13091">
    <property type="entry name" value="PLDc_2"/>
    <property type="match status" value="1"/>
</dbReference>
<evidence type="ECO:0000256" key="1">
    <source>
        <dbReference type="ARBA" id="ARBA00000798"/>
    </source>
</evidence>
<protein>
    <recommendedName>
        <fullName evidence="4">Phospholipase D</fullName>
    </recommendedName>
    <alternativeName>
        <fullName evidence="9">Choline phosphatase</fullName>
    </alternativeName>
</protein>
<dbReference type="SMART" id="SM00155">
    <property type="entry name" value="PLDc"/>
    <property type="match status" value="2"/>
</dbReference>
<dbReference type="Gene3D" id="3.30.870.10">
    <property type="entry name" value="Endonuclease Chain A"/>
    <property type="match status" value="2"/>
</dbReference>
<dbReference type="PROSITE" id="PS50035">
    <property type="entry name" value="PLD"/>
    <property type="match status" value="2"/>
</dbReference>
<evidence type="ECO:0000313" key="13">
    <source>
        <dbReference type="Proteomes" id="UP000432089"/>
    </source>
</evidence>
<gene>
    <name evidence="12" type="ORF">F6X38_18795</name>
</gene>
<dbReference type="InterPro" id="IPR015679">
    <property type="entry name" value="PLipase_D_fam"/>
</dbReference>
<evidence type="ECO:0000256" key="10">
    <source>
        <dbReference type="SAM" id="MobiDB-lite"/>
    </source>
</evidence>
<feature type="domain" description="PLD phosphodiesterase" evidence="11">
    <location>
        <begin position="131"/>
        <end position="158"/>
    </location>
</feature>
<dbReference type="CDD" id="cd09143">
    <property type="entry name" value="PLDc_vPLD1_2_like_bac_2"/>
    <property type="match status" value="1"/>
</dbReference>
<evidence type="ECO:0000256" key="8">
    <source>
        <dbReference type="ARBA" id="ARBA00023098"/>
    </source>
</evidence>
<dbReference type="AlphaFoldDB" id="A0A7V7TV92"/>
<dbReference type="Proteomes" id="UP000432089">
    <property type="component" value="Unassembled WGS sequence"/>
</dbReference>
<dbReference type="GO" id="GO:0009395">
    <property type="term" value="P:phospholipid catabolic process"/>
    <property type="evidence" value="ECO:0007669"/>
    <property type="project" value="TreeGrafter"/>
</dbReference>
<keyword evidence="13" id="KW-1185">Reference proteome</keyword>
<comment type="catalytic activity">
    <reaction evidence="1">
        <text>a 1,2-diacyl-sn-glycero-3-phosphocholine + H2O = a 1,2-diacyl-sn-glycero-3-phosphate + choline + H(+)</text>
        <dbReference type="Rhea" id="RHEA:14445"/>
        <dbReference type="ChEBI" id="CHEBI:15354"/>
        <dbReference type="ChEBI" id="CHEBI:15377"/>
        <dbReference type="ChEBI" id="CHEBI:15378"/>
        <dbReference type="ChEBI" id="CHEBI:57643"/>
        <dbReference type="ChEBI" id="CHEBI:58608"/>
        <dbReference type="EC" id="3.1.4.4"/>
    </reaction>
</comment>
<proteinExistence type="predicted"/>
<dbReference type="CDD" id="cd09140">
    <property type="entry name" value="PLDc_vPLD1_2_like_bac_1"/>
    <property type="match status" value="1"/>
</dbReference>
<dbReference type="InterPro" id="IPR001736">
    <property type="entry name" value="PLipase_D/transphosphatidylase"/>
</dbReference>